<protein>
    <submittedName>
        <fullName evidence="1">Uncharacterized protein</fullName>
    </submittedName>
</protein>
<dbReference type="Gene3D" id="3.90.1720.10">
    <property type="entry name" value="endopeptidase domain like (from Nostoc punctiforme)"/>
    <property type="match status" value="1"/>
</dbReference>
<organism evidence="1 2">
    <name type="scientific">Vagococcus carniphilus</name>
    <dbReference type="NCBI Taxonomy" id="218144"/>
    <lineage>
        <taxon>Bacteria</taxon>
        <taxon>Bacillati</taxon>
        <taxon>Bacillota</taxon>
        <taxon>Bacilli</taxon>
        <taxon>Lactobacillales</taxon>
        <taxon>Enterococcaceae</taxon>
        <taxon>Vagococcus</taxon>
    </lineage>
</organism>
<name>A0A430B4U8_9ENTE</name>
<dbReference type="AlphaFoldDB" id="A0A430B4U8"/>
<reference evidence="1 2" key="1">
    <citation type="submission" date="2017-05" db="EMBL/GenBank/DDBJ databases">
        <title>Vagococcus spp. assemblies.</title>
        <authorList>
            <person name="Gulvik C.A."/>
        </authorList>
    </citation>
    <scope>NUCLEOTIDE SEQUENCE [LARGE SCALE GENOMIC DNA]</scope>
    <source>
        <strain evidence="1 2">SS1714</strain>
    </source>
</reference>
<sequence>MEVFLIYSANQSFLSKAIKCYTKETYNHVSIALDKELNQTYSFGRKKITNPLIGGFVQEDFWDPFFLTSECAIYSLKITQEQYQSMIKEIDYFEVNKQLFQYNFLGLLALSLKLNFEREHAFFCSEFIATLLSKSKVTNFQKKHHFVTPKDILELRELEKIYEGQVINYLVANESSNFINVLTT</sequence>
<dbReference type="OrthoDB" id="1645744at2"/>
<dbReference type="InterPro" id="IPR038765">
    <property type="entry name" value="Papain-like_cys_pep_sf"/>
</dbReference>
<dbReference type="SUPFAM" id="SSF54001">
    <property type="entry name" value="Cysteine proteinases"/>
    <property type="match status" value="1"/>
</dbReference>
<evidence type="ECO:0000313" key="1">
    <source>
        <dbReference type="EMBL" id="RSU15380.1"/>
    </source>
</evidence>
<gene>
    <name evidence="1" type="ORF">CBF28_06550</name>
</gene>
<evidence type="ECO:0000313" key="2">
    <source>
        <dbReference type="Proteomes" id="UP000288028"/>
    </source>
</evidence>
<dbReference type="Proteomes" id="UP000288028">
    <property type="component" value="Unassembled WGS sequence"/>
</dbReference>
<dbReference type="GeneID" id="95580710"/>
<comment type="caution">
    <text evidence="1">The sequence shown here is derived from an EMBL/GenBank/DDBJ whole genome shotgun (WGS) entry which is preliminary data.</text>
</comment>
<dbReference type="RefSeq" id="WP_126793203.1">
    <property type="nucleotide sequence ID" value="NZ_CP060720.1"/>
</dbReference>
<keyword evidence="2" id="KW-1185">Reference proteome</keyword>
<proteinExistence type="predicted"/>
<accession>A0A430B4U8</accession>
<dbReference type="EMBL" id="NGKB01000005">
    <property type="protein sequence ID" value="RSU15380.1"/>
    <property type="molecule type" value="Genomic_DNA"/>
</dbReference>